<dbReference type="EMBL" id="JAAVMB010000001">
    <property type="protein sequence ID" value="NKC66914.1"/>
    <property type="molecule type" value="Genomic_DNA"/>
</dbReference>
<evidence type="ECO:0000313" key="2">
    <source>
        <dbReference type="Proteomes" id="UP000521358"/>
    </source>
</evidence>
<dbReference type="AlphaFoldDB" id="A0A7X6D6W8"/>
<dbReference type="Gene3D" id="3.40.50.2000">
    <property type="entry name" value="Glycogen Phosphorylase B"/>
    <property type="match status" value="1"/>
</dbReference>
<accession>A0A7X6D6W8</accession>
<organism evidence="1 2">
    <name type="scientific">Vagococcus fluvialis</name>
    <dbReference type="NCBI Taxonomy" id="2738"/>
    <lineage>
        <taxon>Bacteria</taxon>
        <taxon>Bacillati</taxon>
        <taxon>Bacillota</taxon>
        <taxon>Bacilli</taxon>
        <taxon>Lactobacillales</taxon>
        <taxon>Enterococcaceae</taxon>
        <taxon>Vagococcus</taxon>
    </lineage>
</organism>
<dbReference type="Proteomes" id="UP000521358">
    <property type="component" value="Unassembled WGS sequence"/>
</dbReference>
<sequence>MRKIMLICPSNLSHMPYVKNYTNKLDEQNIEYEIINWDRMHIENLNDNVYRDDKIGLQRNIFDYFKFSSFILKKINLDNYFLIIFGLQLTFFMRKILKKKYKQNYILDIRDKNKIIHFFNLKKIVECSYETVISSRGYETWLPKKKYIINHNTELEYPVEIDEKLTINFNKICISSYGNIRDYDINIQLINNVKNSNEFHFLFYGEGTIKDKLENYCKKNEIKNGSFYGRYLKKEEKEIIENSSFVNVLRFNDSENNATALPNRLYNALQVGRPLLAYKGTYLSKIIEDYQIGIVIQDLDNMVPEIKSYVNKFDSFEFNKNRSLFLNAVARENVEFYNLLSKKIKIKGE</sequence>
<dbReference type="SUPFAM" id="SSF53756">
    <property type="entry name" value="UDP-Glycosyltransferase/glycogen phosphorylase"/>
    <property type="match status" value="1"/>
</dbReference>
<keyword evidence="1" id="KW-0808">Transferase</keyword>
<gene>
    <name evidence="1" type="ORF">HED35_02320</name>
</gene>
<dbReference type="RefSeq" id="WP_167806195.1">
    <property type="nucleotide sequence ID" value="NZ_JAAVMB010000001.1"/>
</dbReference>
<reference evidence="1 2" key="1">
    <citation type="submission" date="2020-03" db="EMBL/GenBank/DDBJ databases">
        <title>Bacterial samples isolated from urine from healthy bovine heifers (Gyr breed).</title>
        <authorList>
            <person name="Giannattasio-Ferraz S."/>
            <person name="Maskeri L."/>
            <person name="Penido A."/>
            <person name="Barbosa-Stancioli E.F."/>
            <person name="Putonti C."/>
        </authorList>
    </citation>
    <scope>NUCLEOTIDE SEQUENCE [LARGE SCALE GENOMIC DNA]</scope>
    <source>
        <strain evidence="1 2">UFMG-H7</strain>
    </source>
</reference>
<name>A0A7X6D6W8_9ENTE</name>
<comment type="caution">
    <text evidence="1">The sequence shown here is derived from an EMBL/GenBank/DDBJ whole genome shotgun (WGS) entry which is preliminary data.</text>
</comment>
<evidence type="ECO:0000313" key="1">
    <source>
        <dbReference type="EMBL" id="NKC66914.1"/>
    </source>
</evidence>
<proteinExistence type="predicted"/>
<dbReference type="GO" id="GO:0016740">
    <property type="term" value="F:transferase activity"/>
    <property type="evidence" value="ECO:0007669"/>
    <property type="project" value="UniProtKB-KW"/>
</dbReference>
<protein>
    <submittedName>
        <fullName evidence="1">Glycosyltransferase family 4 protein</fullName>
    </submittedName>
</protein>